<gene>
    <name evidence="4" type="ORF">AVLFYP127_00596</name>
</gene>
<keyword evidence="3" id="KW-0812">Transmembrane</keyword>
<reference evidence="4" key="1">
    <citation type="submission" date="2019-11" db="EMBL/GenBank/DDBJ databases">
        <authorList>
            <person name="Feng L."/>
        </authorList>
    </citation>
    <scope>NUCLEOTIDE SEQUENCE</scope>
    <source>
        <strain evidence="4">AvaginalisLFYP127</strain>
    </source>
</reference>
<feature type="active site" description="Acyl-thioester intermediate" evidence="2">
    <location>
        <position position="210"/>
    </location>
</feature>
<sequence length="279" mass="32244">MKENSAKKKIKIFGYILILFGLITLAFPFSKRIYSNIENKYKIEKIIKAQKEDEKFDQIEEKAKEYNEIVKNSDISMVDPFTSKNLGSVNILNNQDDIFAYIEIPKLNKKIPIYLDASYEHIAWGLGQVSGTSIPIGGKSTRSVLAGHRGWWGDTMLLYADDLVQGDKIYIKRAEKTLTYEVSSKEVIGPYDWEKLKVVEGEDIITLLTCHPFRWPRPKRLLVNAKRLEEKEELAQDEIQTTQISKNVKITNYLYVGFLIIDFLLILFVISKIIKTIRK</sequence>
<dbReference type="GO" id="GO:0016787">
    <property type="term" value="F:hydrolase activity"/>
    <property type="evidence" value="ECO:0007669"/>
    <property type="project" value="UniProtKB-KW"/>
</dbReference>
<evidence type="ECO:0000313" key="4">
    <source>
        <dbReference type="EMBL" id="VYT03818.1"/>
    </source>
</evidence>
<dbReference type="CDD" id="cd05827">
    <property type="entry name" value="Sortase_C"/>
    <property type="match status" value="1"/>
</dbReference>
<dbReference type="RefSeq" id="WP_156329133.1">
    <property type="nucleotide sequence ID" value="NZ_CACRSW010000026.1"/>
</dbReference>
<feature type="transmembrane region" description="Helical" evidence="3">
    <location>
        <begin position="12"/>
        <end position="30"/>
    </location>
</feature>
<keyword evidence="1" id="KW-0378">Hydrolase</keyword>
<keyword evidence="3" id="KW-0472">Membrane</keyword>
<dbReference type="InterPro" id="IPR023365">
    <property type="entry name" value="Sortase_dom-sf"/>
</dbReference>
<dbReference type="Pfam" id="PF04203">
    <property type="entry name" value="Sortase"/>
    <property type="match status" value="1"/>
</dbReference>
<dbReference type="NCBIfam" id="NF033745">
    <property type="entry name" value="class_C_sortase"/>
    <property type="match status" value="1"/>
</dbReference>
<dbReference type="AlphaFoldDB" id="A0A6N2TDY8"/>
<protein>
    <submittedName>
        <fullName evidence="4">Sortase family protein</fullName>
    </submittedName>
</protein>
<dbReference type="Gene3D" id="2.40.260.10">
    <property type="entry name" value="Sortase"/>
    <property type="match status" value="1"/>
</dbReference>
<evidence type="ECO:0000256" key="2">
    <source>
        <dbReference type="PIRSR" id="PIRSR605754-1"/>
    </source>
</evidence>
<dbReference type="NCBIfam" id="TIGR01076">
    <property type="entry name" value="sortase_fam"/>
    <property type="match status" value="1"/>
</dbReference>
<proteinExistence type="predicted"/>
<keyword evidence="3" id="KW-1133">Transmembrane helix</keyword>
<dbReference type="InterPro" id="IPR042002">
    <property type="entry name" value="Sortase_C"/>
</dbReference>
<feature type="active site" description="Proton donor/acceptor" evidence="2">
    <location>
        <position position="148"/>
    </location>
</feature>
<evidence type="ECO:0000256" key="3">
    <source>
        <dbReference type="SAM" id="Phobius"/>
    </source>
</evidence>
<organism evidence="4">
    <name type="scientific">Anaerococcus vaginalis</name>
    <dbReference type="NCBI Taxonomy" id="33037"/>
    <lineage>
        <taxon>Bacteria</taxon>
        <taxon>Bacillati</taxon>
        <taxon>Bacillota</taxon>
        <taxon>Tissierellia</taxon>
        <taxon>Tissierellales</taxon>
        <taxon>Peptoniphilaceae</taxon>
        <taxon>Anaerococcus</taxon>
    </lineage>
</organism>
<dbReference type="SUPFAM" id="SSF63817">
    <property type="entry name" value="Sortase"/>
    <property type="match status" value="1"/>
</dbReference>
<name>A0A6N2TDY8_9FIRM</name>
<accession>A0A6N2TDY8</accession>
<dbReference type="EMBL" id="CACRSW010000026">
    <property type="protein sequence ID" value="VYT03818.1"/>
    <property type="molecule type" value="Genomic_DNA"/>
</dbReference>
<feature type="transmembrane region" description="Helical" evidence="3">
    <location>
        <begin position="253"/>
        <end position="274"/>
    </location>
</feature>
<evidence type="ECO:0000256" key="1">
    <source>
        <dbReference type="ARBA" id="ARBA00022801"/>
    </source>
</evidence>
<dbReference type="InterPro" id="IPR005754">
    <property type="entry name" value="Sortase"/>
</dbReference>